<evidence type="ECO:0000313" key="6">
    <source>
        <dbReference type="Proteomes" id="UP000827721"/>
    </source>
</evidence>
<feature type="region of interest" description="Disordered" evidence="3">
    <location>
        <begin position="324"/>
        <end position="343"/>
    </location>
</feature>
<dbReference type="InterPro" id="IPR038090">
    <property type="entry name" value="Cdt1_C_WH_dom_sf"/>
</dbReference>
<evidence type="ECO:0000259" key="4">
    <source>
        <dbReference type="Pfam" id="PF16679"/>
    </source>
</evidence>
<dbReference type="EMBL" id="JAFEMO010000013">
    <property type="protein sequence ID" value="KAH7550602.1"/>
    <property type="molecule type" value="Genomic_DNA"/>
</dbReference>
<dbReference type="PANTHER" id="PTHR28637:SF13">
    <property type="entry name" value="EXPRESSED PROTEIN"/>
    <property type="match status" value="1"/>
</dbReference>
<keyword evidence="2" id="KW-0131">Cell cycle</keyword>
<accession>A0ABQ8H9K0</accession>
<protein>
    <recommendedName>
        <fullName evidence="4">DNA replication factor Cdt1 C-terminal domain-containing protein</fullName>
    </recommendedName>
</protein>
<dbReference type="SUPFAM" id="SSF46785">
    <property type="entry name" value="Winged helix' DNA-binding domain"/>
    <property type="match status" value="1"/>
</dbReference>
<evidence type="ECO:0000313" key="5">
    <source>
        <dbReference type="EMBL" id="KAH7550602.1"/>
    </source>
</evidence>
<dbReference type="PANTHER" id="PTHR28637">
    <property type="entry name" value="DNA REPLICATION FACTOR CDT1"/>
    <property type="match status" value="1"/>
</dbReference>
<comment type="similarity">
    <text evidence="1">Belongs to the Cdt1 family.</text>
</comment>
<dbReference type="Proteomes" id="UP000827721">
    <property type="component" value="Unassembled WGS sequence"/>
</dbReference>
<evidence type="ECO:0000256" key="1">
    <source>
        <dbReference type="ARBA" id="ARBA00008356"/>
    </source>
</evidence>
<feature type="compositionally biased region" description="Polar residues" evidence="3">
    <location>
        <begin position="328"/>
        <end position="343"/>
    </location>
</feature>
<name>A0ABQ8H9K0_9ROSI</name>
<feature type="region of interest" description="Disordered" evidence="3">
    <location>
        <begin position="413"/>
        <end position="433"/>
    </location>
</feature>
<organism evidence="5 6">
    <name type="scientific">Xanthoceras sorbifolium</name>
    <dbReference type="NCBI Taxonomy" id="99658"/>
    <lineage>
        <taxon>Eukaryota</taxon>
        <taxon>Viridiplantae</taxon>
        <taxon>Streptophyta</taxon>
        <taxon>Embryophyta</taxon>
        <taxon>Tracheophyta</taxon>
        <taxon>Spermatophyta</taxon>
        <taxon>Magnoliopsida</taxon>
        <taxon>eudicotyledons</taxon>
        <taxon>Gunneridae</taxon>
        <taxon>Pentapetalae</taxon>
        <taxon>rosids</taxon>
        <taxon>malvids</taxon>
        <taxon>Sapindales</taxon>
        <taxon>Sapindaceae</taxon>
        <taxon>Xanthoceroideae</taxon>
        <taxon>Xanthoceras</taxon>
    </lineage>
</organism>
<feature type="domain" description="DNA replication factor Cdt1 C-terminal" evidence="4">
    <location>
        <begin position="517"/>
        <end position="585"/>
    </location>
</feature>
<dbReference type="InterPro" id="IPR036390">
    <property type="entry name" value="WH_DNA-bd_sf"/>
</dbReference>
<reference evidence="5 6" key="1">
    <citation type="submission" date="2021-02" db="EMBL/GenBank/DDBJ databases">
        <title>Plant Genome Project.</title>
        <authorList>
            <person name="Zhang R.-G."/>
        </authorList>
    </citation>
    <scope>NUCLEOTIDE SEQUENCE [LARGE SCALE GENOMIC DNA]</scope>
    <source>
        <tissue evidence="5">Leaves</tissue>
    </source>
</reference>
<sequence length="615" mass="68076">MDQSKSEEKGGNVIDFRCKNILHGEDKSATQPLDFVQKPGTVGNKNLEKNIASQTPEKTNEPLHAKLKEGGVKHIEKYKNMVERFDSMICSLRLLSLCKKSPTFQNVSAQVEILTKRVVGRHQQRALLTLSKYNIEGGDRLVSHEKDQIKCAISLKRKFSCKHLAQMKYILPDAIQIDKIIVLDKRSLCMKPDMKIALLFDVIEGHCQHSDFIALGQAFSCRLINFFSVHAEACDIPEASLPEPFGRGSETTLGDKAAEVPEILESVFRKSQTIALEQSPADSIESLLTSDSPEMLTIPSLLPPSFSRHFSQKTSAAETEKAKLLRSPASSQSPISTDNLNNQVGKTCQLDECPGVRVTDKDTKSERQINLPDACLKSVVNPHLQLIKSECESPQQKLSLSDDSLMVETPAQVTPKRSMPSCENKLKATTTQNPTSYFKPAKRFLDFSHLEGDRSTLDSLGAGTQNFKVLHYGISQALDVDSKGSIEESNVIVSPALLGKVEASRGNINENHKMSQSGLVANTDVSVSLPVLVALIHQIFESVNCSLITKQELVHKIIMNNFDIIDRKEVEEQIELLEKLVPDWICKKLASSGDTMYKINKVSDLASVQGRVANN</sequence>
<dbReference type="Pfam" id="PF16679">
    <property type="entry name" value="CDT1_C"/>
    <property type="match status" value="1"/>
</dbReference>
<comment type="caution">
    <text evidence="5">The sequence shown here is derived from an EMBL/GenBank/DDBJ whole genome shotgun (WGS) entry which is preliminary data.</text>
</comment>
<evidence type="ECO:0000256" key="3">
    <source>
        <dbReference type="SAM" id="MobiDB-lite"/>
    </source>
</evidence>
<proteinExistence type="inferred from homology"/>
<dbReference type="Gene3D" id="1.10.10.1420">
    <property type="entry name" value="DNA replication factor Cdt1, C-terminal WH domain"/>
    <property type="match status" value="1"/>
</dbReference>
<dbReference type="InterPro" id="IPR045173">
    <property type="entry name" value="Cdt1"/>
</dbReference>
<gene>
    <name evidence="5" type="ORF">JRO89_XS13G0229500</name>
</gene>
<keyword evidence="6" id="KW-1185">Reference proteome</keyword>
<evidence type="ECO:0000256" key="2">
    <source>
        <dbReference type="ARBA" id="ARBA00023306"/>
    </source>
</evidence>
<dbReference type="InterPro" id="IPR032054">
    <property type="entry name" value="Cdt1_C"/>
</dbReference>